<gene>
    <name evidence="2" type="ORF">BDP27DRAFT_1546848</name>
</gene>
<feature type="non-terminal residue" evidence="2">
    <location>
        <position position="489"/>
    </location>
</feature>
<name>A0A9P5TWM3_9AGAR</name>
<proteinExistence type="predicted"/>
<dbReference type="Proteomes" id="UP000772434">
    <property type="component" value="Unassembled WGS sequence"/>
</dbReference>
<reference evidence="2" key="1">
    <citation type="submission" date="2020-11" db="EMBL/GenBank/DDBJ databases">
        <authorList>
            <consortium name="DOE Joint Genome Institute"/>
            <person name="Ahrendt S."/>
            <person name="Riley R."/>
            <person name="Andreopoulos W."/>
            <person name="Labutti K."/>
            <person name="Pangilinan J."/>
            <person name="Ruiz-Duenas F.J."/>
            <person name="Barrasa J.M."/>
            <person name="Sanchez-Garcia M."/>
            <person name="Camarero S."/>
            <person name="Miyauchi S."/>
            <person name="Serrano A."/>
            <person name="Linde D."/>
            <person name="Babiker R."/>
            <person name="Drula E."/>
            <person name="Ayuso-Fernandez I."/>
            <person name="Pacheco R."/>
            <person name="Padilla G."/>
            <person name="Ferreira P."/>
            <person name="Barriuso J."/>
            <person name="Kellner H."/>
            <person name="Castanera R."/>
            <person name="Alfaro M."/>
            <person name="Ramirez L."/>
            <person name="Pisabarro A.G."/>
            <person name="Kuo A."/>
            <person name="Tritt A."/>
            <person name="Lipzen A."/>
            <person name="He G."/>
            <person name="Yan M."/>
            <person name="Ng V."/>
            <person name="Cullen D."/>
            <person name="Martin F."/>
            <person name="Rosso M.-N."/>
            <person name="Henrissat B."/>
            <person name="Hibbett D."/>
            <person name="Martinez A.T."/>
            <person name="Grigoriev I.V."/>
        </authorList>
    </citation>
    <scope>NUCLEOTIDE SEQUENCE</scope>
    <source>
        <strain evidence="2">AH 40177</strain>
    </source>
</reference>
<evidence type="ECO:0000313" key="2">
    <source>
        <dbReference type="EMBL" id="KAF9024237.1"/>
    </source>
</evidence>
<dbReference type="OrthoDB" id="3060186at2759"/>
<protein>
    <submittedName>
        <fullName evidence="2">Uncharacterized protein</fullName>
    </submittedName>
</protein>
<organism evidence="2 3">
    <name type="scientific">Rhodocollybia butyracea</name>
    <dbReference type="NCBI Taxonomy" id="206335"/>
    <lineage>
        <taxon>Eukaryota</taxon>
        <taxon>Fungi</taxon>
        <taxon>Dikarya</taxon>
        <taxon>Basidiomycota</taxon>
        <taxon>Agaricomycotina</taxon>
        <taxon>Agaricomycetes</taxon>
        <taxon>Agaricomycetidae</taxon>
        <taxon>Agaricales</taxon>
        <taxon>Marasmiineae</taxon>
        <taxon>Omphalotaceae</taxon>
        <taxon>Rhodocollybia</taxon>
    </lineage>
</organism>
<sequence length="489" mass="54024">SKILQSSSCHYCHVWLEAFDPRADCHWTHLLHLAIYHLYALGLASRRKERKPNWKIKSEDIEALWTKIKDEKVILLWERSWAKMALGRKSLFSNPANDRGRSRRKQAETLEEVRAVQFSELGGVFGRDFVVAEDVGLNGASKPTWNFSTVVGSGGKKRVPKSPAVVSIRNNAAKGEMSATAEDDCDDAGDSSAIRNQTYVQRKRERATSLVSENIQRTRALMQIRSTVNQVPKESRNKRAEKKVLSSWSRSQLDQANRTNEDDDVFIRGKGTPSPRKPTHPTVLHASFGPSRHTTIVSHASGSGSGSGLSSAETDIPLLGASHNISGKDIKQNDIVHSVPDALKPESILSSKVTALNKHMRGASLDSTVRRDTISTTPTFRQTSVLSPAVEAAVETATRYSVHAQARSMSPATMIDMRRRQRFAMEVASAAAMAAMEVHLAKANEAKGTLEPSKIPDSGQALEERGKRKQLADQLSLDSRRLTEISQLY</sequence>
<dbReference type="EMBL" id="JADNRY010000920">
    <property type="protein sequence ID" value="KAF9024237.1"/>
    <property type="molecule type" value="Genomic_DNA"/>
</dbReference>
<comment type="caution">
    <text evidence="2">The sequence shown here is derived from an EMBL/GenBank/DDBJ whole genome shotgun (WGS) entry which is preliminary data.</text>
</comment>
<dbReference type="AlphaFoldDB" id="A0A9P5TWM3"/>
<feature type="compositionally biased region" description="Basic and acidic residues" evidence="1">
    <location>
        <begin position="233"/>
        <end position="244"/>
    </location>
</feature>
<feature type="compositionally biased region" description="Polar residues" evidence="1">
    <location>
        <begin position="246"/>
        <end position="258"/>
    </location>
</feature>
<accession>A0A9P5TWM3</accession>
<evidence type="ECO:0000256" key="1">
    <source>
        <dbReference type="SAM" id="MobiDB-lite"/>
    </source>
</evidence>
<feature type="region of interest" description="Disordered" evidence="1">
    <location>
        <begin position="228"/>
        <end position="283"/>
    </location>
</feature>
<keyword evidence="3" id="KW-1185">Reference proteome</keyword>
<feature type="region of interest" description="Disordered" evidence="1">
    <location>
        <begin position="447"/>
        <end position="473"/>
    </location>
</feature>
<evidence type="ECO:0000313" key="3">
    <source>
        <dbReference type="Proteomes" id="UP000772434"/>
    </source>
</evidence>